<evidence type="ECO:0000313" key="3">
    <source>
        <dbReference type="Proteomes" id="UP000786560"/>
    </source>
</evidence>
<proteinExistence type="predicted"/>
<protein>
    <submittedName>
        <fullName evidence="2">Uncharacterized protein</fullName>
    </submittedName>
</protein>
<name>A0A921LUJ6_9BIFI</name>
<dbReference type="Proteomes" id="UP000786560">
    <property type="component" value="Unassembled WGS sequence"/>
</dbReference>
<gene>
    <name evidence="2" type="ORF">K8U73_01660</name>
</gene>
<feature type="region of interest" description="Disordered" evidence="1">
    <location>
        <begin position="1"/>
        <end position="47"/>
    </location>
</feature>
<dbReference type="RefSeq" id="WP_278710782.1">
    <property type="nucleotide sequence ID" value="NZ_DYUX01000004.1"/>
</dbReference>
<comment type="caution">
    <text evidence="2">The sequence shown here is derived from an EMBL/GenBank/DDBJ whole genome shotgun (WGS) entry which is preliminary data.</text>
</comment>
<sequence>MIEPLYSTPDPGTDDVREPEEQTRKPAAKRRRPGRIERLKRQRDQLAAQNAAMRTTLAKITQLLLDTSREVHFQ</sequence>
<feature type="compositionally biased region" description="Basic and acidic residues" evidence="1">
    <location>
        <begin position="34"/>
        <end position="44"/>
    </location>
</feature>
<organism evidence="2 3">
    <name type="scientific">Bifidobacterium pullorum subsp. gallinarum</name>
    <dbReference type="NCBI Taxonomy" id="78344"/>
    <lineage>
        <taxon>Bacteria</taxon>
        <taxon>Bacillati</taxon>
        <taxon>Actinomycetota</taxon>
        <taxon>Actinomycetes</taxon>
        <taxon>Bifidobacteriales</taxon>
        <taxon>Bifidobacteriaceae</taxon>
        <taxon>Bifidobacterium</taxon>
    </lineage>
</organism>
<feature type="compositionally biased region" description="Basic and acidic residues" evidence="1">
    <location>
        <begin position="14"/>
        <end position="24"/>
    </location>
</feature>
<reference evidence="2" key="2">
    <citation type="submission" date="2021-09" db="EMBL/GenBank/DDBJ databases">
        <authorList>
            <person name="Gilroy R."/>
        </authorList>
    </citation>
    <scope>NUCLEOTIDE SEQUENCE</scope>
    <source>
        <strain evidence="2">ChiBcolR7-4860</strain>
    </source>
</reference>
<reference evidence="2" key="1">
    <citation type="journal article" date="2021" name="PeerJ">
        <title>Extensive microbial diversity within the chicken gut microbiome revealed by metagenomics and culture.</title>
        <authorList>
            <person name="Gilroy R."/>
            <person name="Ravi A."/>
            <person name="Getino M."/>
            <person name="Pursley I."/>
            <person name="Horton D.L."/>
            <person name="Alikhan N.F."/>
            <person name="Baker D."/>
            <person name="Gharbi K."/>
            <person name="Hall N."/>
            <person name="Watson M."/>
            <person name="Adriaenssens E.M."/>
            <person name="Foster-Nyarko E."/>
            <person name="Jarju S."/>
            <person name="Secka A."/>
            <person name="Antonio M."/>
            <person name="Oren A."/>
            <person name="Chaudhuri R.R."/>
            <person name="La Ragione R."/>
            <person name="Hildebrand F."/>
            <person name="Pallen M.J."/>
        </authorList>
    </citation>
    <scope>NUCLEOTIDE SEQUENCE</scope>
    <source>
        <strain evidence="2">ChiBcolR7-4860</strain>
    </source>
</reference>
<evidence type="ECO:0000313" key="2">
    <source>
        <dbReference type="EMBL" id="HJG41090.1"/>
    </source>
</evidence>
<accession>A0A921LUJ6</accession>
<dbReference type="AlphaFoldDB" id="A0A921LUJ6"/>
<evidence type="ECO:0000256" key="1">
    <source>
        <dbReference type="SAM" id="MobiDB-lite"/>
    </source>
</evidence>
<dbReference type="EMBL" id="DYUX01000004">
    <property type="protein sequence ID" value="HJG41090.1"/>
    <property type="molecule type" value="Genomic_DNA"/>
</dbReference>